<gene>
    <name evidence="2" type="ORF">HaLaN_03739</name>
</gene>
<accession>A0A699YHP2</accession>
<evidence type="ECO:0000313" key="3">
    <source>
        <dbReference type="Proteomes" id="UP000485058"/>
    </source>
</evidence>
<proteinExistence type="predicted"/>
<reference evidence="2 3" key="1">
    <citation type="submission" date="2020-02" db="EMBL/GenBank/DDBJ databases">
        <title>Draft genome sequence of Haematococcus lacustris strain NIES-144.</title>
        <authorList>
            <person name="Morimoto D."/>
            <person name="Nakagawa S."/>
            <person name="Yoshida T."/>
            <person name="Sawayama S."/>
        </authorList>
    </citation>
    <scope>NUCLEOTIDE SEQUENCE [LARGE SCALE GENOMIC DNA]</scope>
    <source>
        <strain evidence="2 3">NIES-144</strain>
    </source>
</reference>
<evidence type="ECO:0000256" key="1">
    <source>
        <dbReference type="SAM" id="MobiDB-lite"/>
    </source>
</evidence>
<protein>
    <submittedName>
        <fullName evidence="2">Uncharacterized protein</fullName>
    </submittedName>
</protein>
<evidence type="ECO:0000313" key="2">
    <source>
        <dbReference type="EMBL" id="GFH08725.1"/>
    </source>
</evidence>
<dbReference type="Proteomes" id="UP000485058">
    <property type="component" value="Unassembled WGS sequence"/>
</dbReference>
<keyword evidence="3" id="KW-1185">Reference proteome</keyword>
<sequence>MPTLPLGSGLNYELGEPDSPTVTHEGNRSCSRLFTSISQQEGTAALGSRAGGWVWLLPAKSRKGRCMVAWWKA</sequence>
<dbReference type="EMBL" id="BLLF01000180">
    <property type="protein sequence ID" value="GFH08725.1"/>
    <property type="molecule type" value="Genomic_DNA"/>
</dbReference>
<feature type="region of interest" description="Disordered" evidence="1">
    <location>
        <begin position="1"/>
        <end position="25"/>
    </location>
</feature>
<comment type="caution">
    <text evidence="2">The sequence shown here is derived from an EMBL/GenBank/DDBJ whole genome shotgun (WGS) entry which is preliminary data.</text>
</comment>
<name>A0A699YHP2_HAELA</name>
<organism evidence="2 3">
    <name type="scientific">Haematococcus lacustris</name>
    <name type="common">Green alga</name>
    <name type="synonym">Haematococcus pluvialis</name>
    <dbReference type="NCBI Taxonomy" id="44745"/>
    <lineage>
        <taxon>Eukaryota</taxon>
        <taxon>Viridiplantae</taxon>
        <taxon>Chlorophyta</taxon>
        <taxon>core chlorophytes</taxon>
        <taxon>Chlorophyceae</taxon>
        <taxon>CS clade</taxon>
        <taxon>Chlamydomonadales</taxon>
        <taxon>Haematococcaceae</taxon>
        <taxon>Haematococcus</taxon>
    </lineage>
</organism>
<dbReference type="AlphaFoldDB" id="A0A699YHP2"/>